<dbReference type="eggNOG" id="COG1047">
    <property type="taxonomic scope" value="Bacteria"/>
</dbReference>
<dbReference type="RefSeq" id="WP_025410577.1">
    <property type="nucleotide sequence ID" value="NZ_CP007128.1"/>
</dbReference>
<dbReference type="PANTHER" id="PTHR47861">
    <property type="entry name" value="FKBP-TYPE PEPTIDYL-PROLYL CIS-TRANS ISOMERASE SLYD"/>
    <property type="match status" value="1"/>
</dbReference>
<evidence type="ECO:0000313" key="13">
    <source>
        <dbReference type="Proteomes" id="UP000019151"/>
    </source>
</evidence>
<sequence length="143" mass="15141">MPAKRGDTVRVHYTGTLKDGTQFDSSRGREPLEFTLGGGHVIAGFDAAVTGMEVGETRTVTIPSSDAYGDRNDAMLLRIPRAQVPPNVSPHVGQQLQVGRGGEAVNVTVREVTPEHVVLDANHPLAGEDLTFALELVGCEPAA</sequence>
<evidence type="ECO:0000313" key="12">
    <source>
        <dbReference type="EMBL" id="AHG89062.1"/>
    </source>
</evidence>
<evidence type="ECO:0000256" key="9">
    <source>
        <dbReference type="PROSITE-ProRule" id="PRU00277"/>
    </source>
</evidence>
<dbReference type="InParanoid" id="W0RF39"/>
<accession>W0RF39</accession>
<feature type="domain" description="PPIase FKBP-type" evidence="11">
    <location>
        <begin position="6"/>
        <end position="89"/>
    </location>
</feature>
<evidence type="ECO:0000256" key="8">
    <source>
        <dbReference type="ARBA" id="ARBA00037071"/>
    </source>
</evidence>
<reference evidence="12" key="1">
    <citation type="submission" date="2013-12" db="EMBL/GenBank/DDBJ databases">
        <authorList>
            <person name="DeBruyn J.M."/>
            <person name="Radosevich M."/>
            <person name="Wommack K.Eric."/>
            <person name="Polson S."/>
            <person name="Hauser L.J."/>
            <person name="Fawaz M.N."/>
            <person name="Korlach J."/>
            <person name="Tsai Y.-C."/>
        </authorList>
    </citation>
    <scope>NUCLEOTIDE SEQUENCE</scope>
    <source>
        <strain evidence="12">KBS708</strain>
    </source>
</reference>
<dbReference type="HOGENOM" id="CLU_098197_2_1_0"/>
<keyword evidence="13" id="KW-1185">Reference proteome</keyword>
<dbReference type="AlphaFoldDB" id="W0RF39"/>
<keyword evidence="6" id="KW-0143">Chaperone</keyword>
<protein>
    <recommendedName>
        <fullName evidence="10">Peptidyl-prolyl cis-trans isomerase</fullName>
        <ecNumber evidence="10">5.2.1.8</ecNumber>
    </recommendedName>
</protein>
<dbReference type="InterPro" id="IPR046357">
    <property type="entry name" value="PPIase_dom_sf"/>
</dbReference>
<comment type="catalytic activity">
    <reaction evidence="1 9 10">
        <text>[protein]-peptidylproline (omega=180) = [protein]-peptidylproline (omega=0)</text>
        <dbReference type="Rhea" id="RHEA:16237"/>
        <dbReference type="Rhea" id="RHEA-COMP:10747"/>
        <dbReference type="Rhea" id="RHEA-COMP:10748"/>
        <dbReference type="ChEBI" id="CHEBI:83833"/>
        <dbReference type="ChEBI" id="CHEBI:83834"/>
        <dbReference type="EC" id="5.2.1.8"/>
    </reaction>
</comment>
<reference evidence="12" key="2">
    <citation type="journal article" date="2014" name="Genome Announc.">
        <title>Genome Sequence and Methylome of Soil Bacterium Gemmatirosa kalamazoonensis KBS708T, a Member of the Rarely Cultivated Gemmatimonadetes Phylum.</title>
        <authorList>
            <person name="Debruyn J.M."/>
            <person name="Radosevich M."/>
            <person name="Wommack K.E."/>
            <person name="Polson S.W."/>
            <person name="Hauser L.J."/>
            <person name="Fawaz M.N."/>
            <person name="Korlach J."/>
            <person name="Tsai Y.C."/>
        </authorList>
    </citation>
    <scope>NUCLEOTIDE SEQUENCE [LARGE SCALE GENOMIC DNA]</scope>
    <source>
        <strain evidence="12">KBS708</strain>
    </source>
</reference>
<keyword evidence="7 9" id="KW-0413">Isomerase</keyword>
<dbReference type="GO" id="GO:0003755">
    <property type="term" value="F:peptidyl-prolyl cis-trans isomerase activity"/>
    <property type="evidence" value="ECO:0007669"/>
    <property type="project" value="UniProtKB-UniRule"/>
</dbReference>
<evidence type="ECO:0000256" key="2">
    <source>
        <dbReference type="ARBA" id="ARBA00004496"/>
    </source>
</evidence>
<evidence type="ECO:0000256" key="7">
    <source>
        <dbReference type="ARBA" id="ARBA00023235"/>
    </source>
</evidence>
<dbReference type="Gene3D" id="3.10.50.40">
    <property type="match status" value="1"/>
</dbReference>
<gene>
    <name evidence="12" type="ORF">J421_1525</name>
</gene>
<evidence type="ECO:0000256" key="3">
    <source>
        <dbReference type="ARBA" id="ARBA00006577"/>
    </source>
</evidence>
<dbReference type="STRING" id="861299.J421_1525"/>
<evidence type="ECO:0000256" key="10">
    <source>
        <dbReference type="RuleBase" id="RU003915"/>
    </source>
</evidence>
<dbReference type="PROSITE" id="PS50059">
    <property type="entry name" value="FKBP_PPIASE"/>
    <property type="match status" value="1"/>
</dbReference>
<evidence type="ECO:0000256" key="6">
    <source>
        <dbReference type="ARBA" id="ARBA00023186"/>
    </source>
</evidence>
<comment type="subcellular location">
    <subcellularLocation>
        <location evidence="2">Cytoplasm</location>
    </subcellularLocation>
</comment>
<keyword evidence="4" id="KW-0963">Cytoplasm</keyword>
<dbReference type="PATRIC" id="fig|861299.3.peg.1549"/>
<dbReference type="PANTHER" id="PTHR47861:SF3">
    <property type="entry name" value="FKBP-TYPE PEPTIDYL-PROLYL CIS-TRANS ISOMERASE SLYD"/>
    <property type="match status" value="1"/>
</dbReference>
<dbReference type="GO" id="GO:0005737">
    <property type="term" value="C:cytoplasm"/>
    <property type="evidence" value="ECO:0007669"/>
    <property type="project" value="UniProtKB-SubCell"/>
</dbReference>
<dbReference type="EC" id="5.2.1.8" evidence="10"/>
<comment type="function">
    <text evidence="8">Also involved in hydrogenase metallocenter assembly, probably by participating in the nickel insertion step. This function in hydrogenase biosynthesis requires chaperone activity and the presence of the metal-binding domain, but not PPIase activity.</text>
</comment>
<dbReference type="Proteomes" id="UP000019151">
    <property type="component" value="Chromosome"/>
</dbReference>
<dbReference type="EMBL" id="CP007128">
    <property type="protein sequence ID" value="AHG89062.1"/>
    <property type="molecule type" value="Genomic_DNA"/>
</dbReference>
<evidence type="ECO:0000256" key="1">
    <source>
        <dbReference type="ARBA" id="ARBA00000971"/>
    </source>
</evidence>
<dbReference type="OrthoDB" id="280278at2"/>
<proteinExistence type="inferred from homology"/>
<name>W0RF39_9BACT</name>
<comment type="similarity">
    <text evidence="3 10">Belongs to the FKBP-type PPIase family.</text>
</comment>
<evidence type="ECO:0000256" key="4">
    <source>
        <dbReference type="ARBA" id="ARBA00022490"/>
    </source>
</evidence>
<dbReference type="InterPro" id="IPR001179">
    <property type="entry name" value="PPIase_FKBP_dom"/>
</dbReference>
<keyword evidence="5 9" id="KW-0697">Rotamase</keyword>
<organism evidence="12 13">
    <name type="scientific">Gemmatirosa kalamazoonensis</name>
    <dbReference type="NCBI Taxonomy" id="861299"/>
    <lineage>
        <taxon>Bacteria</taxon>
        <taxon>Pseudomonadati</taxon>
        <taxon>Gemmatimonadota</taxon>
        <taxon>Gemmatimonadia</taxon>
        <taxon>Gemmatimonadales</taxon>
        <taxon>Gemmatimonadaceae</taxon>
        <taxon>Gemmatirosa</taxon>
    </lineage>
</organism>
<dbReference type="GO" id="GO:0042026">
    <property type="term" value="P:protein refolding"/>
    <property type="evidence" value="ECO:0007669"/>
    <property type="project" value="UniProtKB-ARBA"/>
</dbReference>
<dbReference type="KEGG" id="gba:J421_1525"/>
<dbReference type="SUPFAM" id="SSF54534">
    <property type="entry name" value="FKBP-like"/>
    <property type="match status" value="1"/>
</dbReference>
<dbReference type="Pfam" id="PF00254">
    <property type="entry name" value="FKBP_C"/>
    <property type="match status" value="1"/>
</dbReference>
<evidence type="ECO:0000259" key="11">
    <source>
        <dbReference type="PROSITE" id="PS50059"/>
    </source>
</evidence>
<evidence type="ECO:0000256" key="5">
    <source>
        <dbReference type="ARBA" id="ARBA00023110"/>
    </source>
</evidence>